<evidence type="ECO:0000256" key="2">
    <source>
        <dbReference type="ARBA" id="ARBA00023295"/>
    </source>
</evidence>
<accession>A0A563EXM2</accession>
<sequence>MGSRKRTALLAAVCAAAAAGGAVSTTAAHAAQSGEWRVTAPQGEVGTQAAAPEAVVRLDKNKLTLSVKRGGTTVLEPSALGIRTADADLTSDLRFVGLDNRLVHDEYTTTTGRRLKHAYVGSETTFHLQRKASRLDVVVRVSDDGVAYRYVLPDQRWATVLEEASEFDVPDGASNFLLPYDNGRSDYESAHVRTPEKGVEYGYPSLFQVKDTWLLLAESDLDGRYGGSRITYDGAKYKLTLPDPAETAQGPLSTPWRTMIVGDLATVTESDLITDLASPSKIADTSWIKPGRAVWSWWGDGTGNLDLQKKYADYAAKQGYQYNLVDSGWAADWIPPLVQHSKAKGVDTWIWVRWQTIDTDSERERLFAQYKSWGVVGLKIDFVESDGQDRMRWYDSVLAAAAKYQLMLNFHGAPIPRGTERTWPNLMSVEAVKGAEGTKPRPGREPFPIEHYLTLPFTRNLTGPMDFTPVTFTGVRPNSDAAELALGVLYESGVQHFADKVDSYTAYPVAEQFLRGVPTAWDETRLVAGDPGKLAVIARRSGTTWFLGANVAGEARDLSVPSGFLGTGEWLVELYHDSPTGKVTFDTKRIRAGDALAVPVARNGGYAARLCQVPPTVASCG</sequence>
<evidence type="ECO:0000256" key="3">
    <source>
        <dbReference type="SAM" id="SignalP"/>
    </source>
</evidence>
<dbReference type="Pfam" id="PF14508">
    <property type="entry name" value="GH97_N"/>
    <property type="match status" value="1"/>
</dbReference>
<feature type="domain" description="Glycosyl-hydrolase 97 catalytic" evidence="4">
    <location>
        <begin position="304"/>
        <end position="432"/>
    </location>
</feature>
<evidence type="ECO:0000259" key="4">
    <source>
        <dbReference type="Pfam" id="PF10566"/>
    </source>
</evidence>
<keyword evidence="2" id="KW-0326">Glycosidase</keyword>
<dbReference type="InterPro" id="IPR029483">
    <property type="entry name" value="GH97_C"/>
</dbReference>
<dbReference type="Proteomes" id="UP000316639">
    <property type="component" value="Unassembled WGS sequence"/>
</dbReference>
<dbReference type="InterPro" id="IPR019563">
    <property type="entry name" value="GH97_catalytic"/>
</dbReference>
<feature type="signal peptide" evidence="3">
    <location>
        <begin position="1"/>
        <end position="30"/>
    </location>
</feature>
<dbReference type="AlphaFoldDB" id="A0A563EXM2"/>
<dbReference type="InterPro" id="IPR013785">
    <property type="entry name" value="Aldolase_TIM"/>
</dbReference>
<dbReference type="Gene3D" id="2.70.98.10">
    <property type="match status" value="1"/>
</dbReference>
<feature type="domain" description="Glycosyl-hydrolase 97 N-terminal" evidence="5">
    <location>
        <begin position="57"/>
        <end position="279"/>
    </location>
</feature>
<keyword evidence="8" id="KW-1185">Reference proteome</keyword>
<dbReference type="PANTHER" id="PTHR35803:SF2">
    <property type="entry name" value="RETAINING ALPHA-GALACTOSIDASE"/>
    <property type="match status" value="1"/>
</dbReference>
<name>A0A563EXM2_9PSEU</name>
<feature type="chain" id="PRO_5021762631" evidence="3">
    <location>
        <begin position="31"/>
        <end position="621"/>
    </location>
</feature>
<evidence type="ECO:0000259" key="5">
    <source>
        <dbReference type="Pfam" id="PF14508"/>
    </source>
</evidence>
<dbReference type="InterPro" id="IPR029486">
    <property type="entry name" value="GH97_N"/>
</dbReference>
<dbReference type="GO" id="GO:0030246">
    <property type="term" value="F:carbohydrate binding"/>
    <property type="evidence" value="ECO:0007669"/>
    <property type="project" value="InterPro"/>
</dbReference>
<dbReference type="EMBL" id="VOBR01000005">
    <property type="protein sequence ID" value="TWP52470.1"/>
    <property type="molecule type" value="Genomic_DNA"/>
</dbReference>
<dbReference type="InterPro" id="IPR052720">
    <property type="entry name" value="Glycosyl_hydrolase_97"/>
</dbReference>
<dbReference type="Gene3D" id="2.60.40.1180">
    <property type="entry name" value="Golgi alpha-mannosidase II"/>
    <property type="match status" value="1"/>
</dbReference>
<dbReference type="Pfam" id="PF14509">
    <property type="entry name" value="GH97_C"/>
    <property type="match status" value="1"/>
</dbReference>
<dbReference type="Pfam" id="PF10566">
    <property type="entry name" value="Glyco_hydro_97"/>
    <property type="match status" value="1"/>
</dbReference>
<evidence type="ECO:0000313" key="7">
    <source>
        <dbReference type="EMBL" id="TWP52470.1"/>
    </source>
</evidence>
<dbReference type="PANTHER" id="PTHR35803">
    <property type="entry name" value="GLUCAN 1,4-ALPHA-GLUCOSIDASE SUSB-RELATED"/>
    <property type="match status" value="1"/>
</dbReference>
<dbReference type="RefSeq" id="WP_146350526.1">
    <property type="nucleotide sequence ID" value="NZ_VOBR01000005.1"/>
</dbReference>
<dbReference type="OrthoDB" id="57532at2"/>
<dbReference type="InterPro" id="IPR013780">
    <property type="entry name" value="Glyco_hydro_b"/>
</dbReference>
<dbReference type="InterPro" id="IPR017853">
    <property type="entry name" value="GH"/>
</dbReference>
<gene>
    <name evidence="7" type="ORF">FKR81_09050</name>
</gene>
<dbReference type="InterPro" id="IPR014718">
    <property type="entry name" value="GH-type_carb-bd"/>
</dbReference>
<keyword evidence="1 7" id="KW-0378">Hydrolase</keyword>
<feature type="domain" description="Glycosyl-hydrolase 97 C-terminal oligomerisation" evidence="6">
    <location>
        <begin position="520"/>
        <end position="610"/>
    </location>
</feature>
<dbReference type="Gene3D" id="3.20.20.70">
    <property type="entry name" value="Aldolase class I"/>
    <property type="match status" value="1"/>
</dbReference>
<evidence type="ECO:0000256" key="1">
    <source>
        <dbReference type="ARBA" id="ARBA00022801"/>
    </source>
</evidence>
<evidence type="ECO:0000259" key="6">
    <source>
        <dbReference type="Pfam" id="PF14509"/>
    </source>
</evidence>
<protein>
    <submittedName>
        <fullName evidence="7">Glycoside hydrolase family 97 protein</fullName>
    </submittedName>
</protein>
<keyword evidence="3" id="KW-0732">Signal</keyword>
<proteinExistence type="predicted"/>
<comment type="caution">
    <text evidence="7">The sequence shown here is derived from an EMBL/GenBank/DDBJ whole genome shotgun (WGS) entry which is preliminary data.</text>
</comment>
<dbReference type="GO" id="GO:0016798">
    <property type="term" value="F:hydrolase activity, acting on glycosyl bonds"/>
    <property type="evidence" value="ECO:0007669"/>
    <property type="project" value="UniProtKB-KW"/>
</dbReference>
<organism evidence="7 8">
    <name type="scientific">Lentzea tibetensis</name>
    <dbReference type="NCBI Taxonomy" id="2591470"/>
    <lineage>
        <taxon>Bacteria</taxon>
        <taxon>Bacillati</taxon>
        <taxon>Actinomycetota</taxon>
        <taxon>Actinomycetes</taxon>
        <taxon>Pseudonocardiales</taxon>
        <taxon>Pseudonocardiaceae</taxon>
        <taxon>Lentzea</taxon>
    </lineage>
</organism>
<evidence type="ECO:0000313" key="8">
    <source>
        <dbReference type="Proteomes" id="UP000316639"/>
    </source>
</evidence>
<reference evidence="7 8" key="1">
    <citation type="submission" date="2019-07" db="EMBL/GenBank/DDBJ databases">
        <title>Lentzea xizangensis sp. nov., isolated from Qinghai-Tibetan Plateau Soils.</title>
        <authorList>
            <person name="Huang J."/>
        </authorList>
    </citation>
    <scope>NUCLEOTIDE SEQUENCE [LARGE SCALE GENOMIC DNA]</scope>
    <source>
        <strain evidence="7 8">FXJ1.1311</strain>
    </source>
</reference>
<dbReference type="SUPFAM" id="SSF51445">
    <property type="entry name" value="(Trans)glycosidases"/>
    <property type="match status" value="1"/>
</dbReference>